<evidence type="ECO:0000259" key="4">
    <source>
        <dbReference type="PROSITE" id="PS51379"/>
    </source>
</evidence>
<dbReference type="KEGG" id="mros:EHO51_04970"/>
<dbReference type="PANTHER" id="PTHR40447">
    <property type="entry name" value="ANAEROBIC SULFITE REDUCTASE SUBUNIT A"/>
    <property type="match status" value="1"/>
</dbReference>
<reference evidence="5 6" key="1">
    <citation type="submission" date="2018-11" db="EMBL/GenBank/DDBJ databases">
        <title>Genome squencing of methanotrophic bacteria isolated from alkaline groundwater in Korea.</title>
        <authorList>
            <person name="Nguyen L.N."/>
        </authorList>
    </citation>
    <scope>NUCLEOTIDE SEQUENCE [LARGE SCALE GENOMIC DNA]</scope>
    <source>
        <strain evidence="5 6">GW6</strain>
    </source>
</reference>
<sequence>MAKADEAAAIITADGLQALLLAIRARGYRAIGPTVQNQAIVYDDIESVEDLPRGWTDEQDGGRYRLARRDDDALFGYSVGPQSWKKFLHAPKLRLWTAERDGENASVTPEPPPSDRLAFIGVRACEIRAIEIQDRVLVGDLYVDPHYKALRERALIVAVNCGQAGGTCFCVSMQAGPRVNQGFDIALTELLDGTEHIFLLETGSDEGRALLAQVPHRPASSREVEAGEAVIEHTASSMGREMRSDDLNELLMSNLEHPRWDEVATRCLSCANCTLVCPTCFCTSVEDASDLSGQHAERWRRWDSCFTMDFSYIHGGSVRATAKSRYRQWMTHKLATWIDQFGSSGCVGCGRCITWCPVGIDITEEVRAIRGCDTSAGDWP</sequence>
<keyword evidence="3" id="KW-0411">Iron-sulfur</keyword>
<evidence type="ECO:0000256" key="1">
    <source>
        <dbReference type="ARBA" id="ARBA00022723"/>
    </source>
</evidence>
<evidence type="ECO:0000313" key="5">
    <source>
        <dbReference type="EMBL" id="AZG76137.1"/>
    </source>
</evidence>
<dbReference type="GO" id="GO:0046872">
    <property type="term" value="F:metal ion binding"/>
    <property type="evidence" value="ECO:0007669"/>
    <property type="project" value="UniProtKB-KW"/>
</dbReference>
<evidence type="ECO:0000313" key="6">
    <source>
        <dbReference type="Proteomes" id="UP000273982"/>
    </source>
</evidence>
<dbReference type="Proteomes" id="UP000273982">
    <property type="component" value="Chromosome"/>
</dbReference>
<dbReference type="SUPFAM" id="SSF46548">
    <property type="entry name" value="alpha-helical ferredoxin"/>
    <property type="match status" value="1"/>
</dbReference>
<dbReference type="GO" id="GO:0051536">
    <property type="term" value="F:iron-sulfur cluster binding"/>
    <property type="evidence" value="ECO:0007669"/>
    <property type="project" value="UniProtKB-KW"/>
</dbReference>
<dbReference type="AlphaFoldDB" id="A0A3G8M345"/>
<dbReference type="EMBL" id="CP034086">
    <property type="protein sequence ID" value="AZG76137.1"/>
    <property type="molecule type" value="Genomic_DNA"/>
</dbReference>
<dbReference type="PANTHER" id="PTHR40447:SF1">
    <property type="entry name" value="ANAEROBIC SULFITE REDUCTASE SUBUNIT A"/>
    <property type="match status" value="1"/>
</dbReference>
<keyword evidence="1" id="KW-0479">Metal-binding</keyword>
<evidence type="ECO:0000256" key="2">
    <source>
        <dbReference type="ARBA" id="ARBA00023004"/>
    </source>
</evidence>
<dbReference type="Gene3D" id="1.10.1060.10">
    <property type="entry name" value="Alpha-helical ferredoxin"/>
    <property type="match status" value="1"/>
</dbReference>
<dbReference type="InterPro" id="IPR009051">
    <property type="entry name" value="Helical_ferredxn"/>
</dbReference>
<organism evidence="5 6">
    <name type="scientific">Methylocystis rosea</name>
    <dbReference type="NCBI Taxonomy" id="173366"/>
    <lineage>
        <taxon>Bacteria</taxon>
        <taxon>Pseudomonadati</taxon>
        <taxon>Pseudomonadota</taxon>
        <taxon>Alphaproteobacteria</taxon>
        <taxon>Hyphomicrobiales</taxon>
        <taxon>Methylocystaceae</taxon>
        <taxon>Methylocystis</taxon>
    </lineage>
</organism>
<keyword evidence="2" id="KW-0408">Iron</keyword>
<protein>
    <submittedName>
        <fullName evidence="5">Sulfite reductase subunit A</fullName>
    </submittedName>
</protein>
<dbReference type="InterPro" id="IPR017896">
    <property type="entry name" value="4Fe4S_Fe-S-bd"/>
</dbReference>
<dbReference type="InterPro" id="IPR017900">
    <property type="entry name" value="4Fe4S_Fe_S_CS"/>
</dbReference>
<dbReference type="PROSITE" id="PS51379">
    <property type="entry name" value="4FE4S_FER_2"/>
    <property type="match status" value="2"/>
</dbReference>
<gene>
    <name evidence="5" type="ORF">EHO51_04970</name>
</gene>
<name>A0A3G8M345_9HYPH</name>
<proteinExistence type="predicted"/>
<evidence type="ECO:0000256" key="3">
    <source>
        <dbReference type="ARBA" id="ARBA00023014"/>
    </source>
</evidence>
<dbReference type="Pfam" id="PF17179">
    <property type="entry name" value="Fer4_22"/>
    <property type="match status" value="1"/>
</dbReference>
<dbReference type="PROSITE" id="PS00198">
    <property type="entry name" value="4FE4S_FER_1"/>
    <property type="match status" value="2"/>
</dbReference>
<dbReference type="RefSeq" id="WP_124737964.1">
    <property type="nucleotide sequence ID" value="NZ_CP034086.1"/>
</dbReference>
<feature type="domain" description="4Fe-4S ferredoxin-type" evidence="4">
    <location>
        <begin position="256"/>
        <end position="288"/>
    </location>
</feature>
<feature type="domain" description="4Fe-4S ferredoxin-type" evidence="4">
    <location>
        <begin position="334"/>
        <end position="365"/>
    </location>
</feature>
<accession>A0A3G8M345</accession>